<feature type="signal peptide" evidence="1">
    <location>
        <begin position="1"/>
        <end position="24"/>
    </location>
</feature>
<evidence type="ECO:0000256" key="1">
    <source>
        <dbReference type="SAM" id="SignalP"/>
    </source>
</evidence>
<dbReference type="Gene3D" id="2.160.20.120">
    <property type="match status" value="1"/>
</dbReference>
<evidence type="ECO:0000313" key="3">
    <source>
        <dbReference type="EMBL" id="PWK17276.1"/>
    </source>
</evidence>
<accession>A0A316DHW1</accession>
<dbReference type="PROSITE" id="PS51257">
    <property type="entry name" value="PROKAR_LIPOPROTEIN"/>
    <property type="match status" value="1"/>
</dbReference>
<reference evidence="3 4" key="1">
    <citation type="submission" date="2018-05" db="EMBL/GenBank/DDBJ databases">
        <title>Genomic Encyclopedia of Archaeal and Bacterial Type Strains, Phase II (KMG-II): from individual species to whole genera.</title>
        <authorList>
            <person name="Goeker M."/>
        </authorList>
    </citation>
    <scope>NUCLEOTIDE SEQUENCE [LARGE SCALE GENOMIC DNA]</scope>
    <source>
        <strain evidence="3 4">DSM 22637</strain>
    </source>
</reference>
<keyword evidence="4" id="KW-1185">Reference proteome</keyword>
<evidence type="ECO:0000259" key="2">
    <source>
        <dbReference type="Pfam" id="PF10988"/>
    </source>
</evidence>
<dbReference type="Proteomes" id="UP000245430">
    <property type="component" value="Unassembled WGS sequence"/>
</dbReference>
<gene>
    <name evidence="3" type="ORF">LX78_02816</name>
</gene>
<protein>
    <submittedName>
        <fullName evidence="3">Putative autotransporter adhesin-like protein</fullName>
    </submittedName>
</protein>
<dbReference type="Pfam" id="PF10988">
    <property type="entry name" value="DUF2807"/>
    <property type="match status" value="1"/>
</dbReference>
<evidence type="ECO:0000313" key="4">
    <source>
        <dbReference type="Proteomes" id="UP000245430"/>
    </source>
</evidence>
<dbReference type="EMBL" id="QGGP01000010">
    <property type="protein sequence ID" value="PWK17276.1"/>
    <property type="molecule type" value="Genomic_DNA"/>
</dbReference>
<name>A0A316DHW1_9FLAO</name>
<organism evidence="3 4">
    <name type="scientific">Xanthomarina spongicola</name>
    <dbReference type="NCBI Taxonomy" id="570520"/>
    <lineage>
        <taxon>Bacteria</taxon>
        <taxon>Pseudomonadati</taxon>
        <taxon>Bacteroidota</taxon>
        <taxon>Flavobacteriia</taxon>
        <taxon>Flavobacteriales</taxon>
        <taxon>Flavobacteriaceae</taxon>
        <taxon>Xanthomarina</taxon>
    </lineage>
</organism>
<proteinExistence type="predicted"/>
<sequence length="242" mass="25527">MSTLTKIMVSIILAILMMSCNFDANFGTGVNGNGNVITKERPLDGSFNTIKISRGLDVYLTQSDSESLRVEADENLHDIITTNIENDVLVITASENIGRSSAKKVMLHFNHISAIKAISGSDVVSTNTIRVSDLEINSTSGSDIELSIDAESVNCHSTSGSDIELKGKTNSFIAEATSGSSIEAEDLNTLNAQVKATSGANIRVNTSKKLTAKASSGGDIRYSGNPEVIKTSDGVSGSIRGH</sequence>
<dbReference type="AlphaFoldDB" id="A0A316DHW1"/>
<feature type="chain" id="PRO_5016456003" evidence="1">
    <location>
        <begin position="25"/>
        <end position="242"/>
    </location>
</feature>
<feature type="domain" description="Putative auto-transporter adhesin head GIN" evidence="2">
    <location>
        <begin position="47"/>
        <end position="226"/>
    </location>
</feature>
<keyword evidence="1" id="KW-0732">Signal</keyword>
<dbReference type="RefSeq" id="WP_245881543.1">
    <property type="nucleotide sequence ID" value="NZ_QGGP01000010.1"/>
</dbReference>
<comment type="caution">
    <text evidence="3">The sequence shown here is derived from an EMBL/GenBank/DDBJ whole genome shotgun (WGS) entry which is preliminary data.</text>
</comment>
<dbReference type="InterPro" id="IPR021255">
    <property type="entry name" value="DUF2807"/>
</dbReference>